<reference evidence="1" key="1">
    <citation type="submission" date="2015-11" db="EMBL/GenBank/DDBJ databases">
        <title>De novo transcriptome assembly of four potential Pierce s Disease insect vectors from Arizona vineyards.</title>
        <authorList>
            <person name="Tassone E.E."/>
        </authorList>
    </citation>
    <scope>NUCLEOTIDE SEQUENCE</scope>
</reference>
<gene>
    <name evidence="1" type="ORF">g.33130</name>
</gene>
<dbReference type="EMBL" id="GEBQ01011765">
    <property type="protein sequence ID" value="JAT28212.1"/>
    <property type="molecule type" value="Transcribed_RNA"/>
</dbReference>
<name>A0A1B6LWZ3_9HEMI</name>
<dbReference type="AlphaFoldDB" id="A0A1B6LWZ3"/>
<proteinExistence type="predicted"/>
<protein>
    <submittedName>
        <fullName evidence="1">Uncharacterized protein</fullName>
    </submittedName>
</protein>
<sequence>GQLNLDGNDLLTKDKYIELCAVQCKTYINSKQTKMTPKRQTQECKVTVKISHIPYRGVSETYPEPEHPPVGISFIKELEYNTDFVIPLAHNHRNVVLKANNKYKIEFTSDTNMWLFCYEICEESY</sequence>
<accession>A0A1B6LWZ3</accession>
<feature type="non-terminal residue" evidence="1">
    <location>
        <position position="125"/>
    </location>
</feature>
<organism evidence="1">
    <name type="scientific">Graphocephala atropunctata</name>
    <dbReference type="NCBI Taxonomy" id="36148"/>
    <lineage>
        <taxon>Eukaryota</taxon>
        <taxon>Metazoa</taxon>
        <taxon>Ecdysozoa</taxon>
        <taxon>Arthropoda</taxon>
        <taxon>Hexapoda</taxon>
        <taxon>Insecta</taxon>
        <taxon>Pterygota</taxon>
        <taxon>Neoptera</taxon>
        <taxon>Paraneoptera</taxon>
        <taxon>Hemiptera</taxon>
        <taxon>Auchenorrhyncha</taxon>
        <taxon>Membracoidea</taxon>
        <taxon>Cicadellidae</taxon>
        <taxon>Cicadellinae</taxon>
        <taxon>Cicadellini</taxon>
        <taxon>Graphocephala</taxon>
    </lineage>
</organism>
<evidence type="ECO:0000313" key="1">
    <source>
        <dbReference type="EMBL" id="JAT28212.1"/>
    </source>
</evidence>
<feature type="non-terminal residue" evidence="1">
    <location>
        <position position="1"/>
    </location>
</feature>